<sequence length="76" mass="8188">MMIYMVILFCVLPIGVKTADEAGEEKLPGQADSAPSNPRLGFKFLLCFGISSVIFGIYYVVGTYDLLNVPGLLGRG</sequence>
<organism evidence="2 3">
    <name type="scientific">Ferrovibrio terrae</name>
    <dbReference type="NCBI Taxonomy" id="2594003"/>
    <lineage>
        <taxon>Bacteria</taxon>
        <taxon>Pseudomonadati</taxon>
        <taxon>Pseudomonadota</taxon>
        <taxon>Alphaproteobacteria</taxon>
        <taxon>Rhodospirillales</taxon>
        <taxon>Rhodospirillaceae</taxon>
        <taxon>Ferrovibrio</taxon>
    </lineage>
</organism>
<evidence type="ECO:0000313" key="2">
    <source>
        <dbReference type="EMBL" id="QDO99817.1"/>
    </source>
</evidence>
<keyword evidence="3" id="KW-1185">Reference proteome</keyword>
<keyword evidence="1" id="KW-0472">Membrane</keyword>
<evidence type="ECO:0000313" key="3">
    <source>
        <dbReference type="Proteomes" id="UP000317496"/>
    </source>
</evidence>
<dbReference type="InterPro" id="IPR009935">
    <property type="entry name" value="DUF1467"/>
</dbReference>
<dbReference type="Pfam" id="PF07330">
    <property type="entry name" value="DUF1467"/>
    <property type="match status" value="1"/>
</dbReference>
<feature type="transmembrane region" description="Helical" evidence="1">
    <location>
        <begin position="42"/>
        <end position="61"/>
    </location>
</feature>
<evidence type="ECO:0000256" key="1">
    <source>
        <dbReference type="SAM" id="Phobius"/>
    </source>
</evidence>
<dbReference type="AlphaFoldDB" id="A0A516H7S4"/>
<proteinExistence type="predicted"/>
<gene>
    <name evidence="2" type="ORF">FNB15_17665</name>
</gene>
<dbReference type="OrthoDB" id="9804637at2"/>
<protein>
    <submittedName>
        <fullName evidence="2">DUF1467 family protein</fullName>
    </submittedName>
</protein>
<dbReference type="Proteomes" id="UP000317496">
    <property type="component" value="Chromosome"/>
</dbReference>
<dbReference type="EMBL" id="CP041636">
    <property type="protein sequence ID" value="QDO99817.1"/>
    <property type="molecule type" value="Genomic_DNA"/>
</dbReference>
<keyword evidence="1" id="KW-1133">Transmembrane helix</keyword>
<dbReference type="KEGG" id="fer:FNB15_17665"/>
<keyword evidence="1" id="KW-0812">Transmembrane</keyword>
<name>A0A516H7S4_9PROT</name>
<reference evidence="2 3" key="1">
    <citation type="submission" date="2019-07" db="EMBL/GenBank/DDBJ databases">
        <title>Genome sequencing for Ferrovibrio sp. K5.</title>
        <authorList>
            <person name="Park S.-J."/>
        </authorList>
    </citation>
    <scope>NUCLEOTIDE SEQUENCE [LARGE SCALE GENOMIC DNA]</scope>
    <source>
        <strain evidence="2 3">K5</strain>
    </source>
</reference>
<accession>A0A516H7S4</accession>